<feature type="domain" description="Rad50/SbcC-type AAA" evidence="3">
    <location>
        <begin position="51"/>
        <end position="281"/>
    </location>
</feature>
<evidence type="ECO:0000256" key="1">
    <source>
        <dbReference type="SAM" id="Coils"/>
    </source>
</evidence>
<evidence type="ECO:0000313" key="5">
    <source>
        <dbReference type="Proteomes" id="UP000216308"/>
    </source>
</evidence>
<feature type="coiled-coil region" evidence="1">
    <location>
        <begin position="339"/>
        <end position="366"/>
    </location>
</feature>
<keyword evidence="5" id="KW-1185">Reference proteome</keyword>
<dbReference type="Gene3D" id="3.40.50.300">
    <property type="entry name" value="P-loop containing nucleotide triphosphate hydrolases"/>
    <property type="match status" value="2"/>
</dbReference>
<feature type="coiled-coil region" evidence="1">
    <location>
        <begin position="427"/>
        <end position="576"/>
    </location>
</feature>
<dbReference type="GO" id="GO:0016887">
    <property type="term" value="F:ATP hydrolysis activity"/>
    <property type="evidence" value="ECO:0007669"/>
    <property type="project" value="InterPro"/>
</dbReference>
<proteinExistence type="predicted"/>
<protein>
    <recommendedName>
        <fullName evidence="3">Rad50/SbcC-type AAA domain-containing protein</fullName>
    </recommendedName>
</protein>
<dbReference type="AlphaFoldDB" id="A0A256ILE4"/>
<accession>A0A256ILE4</accession>
<feature type="compositionally biased region" description="Basic and acidic residues" evidence="2">
    <location>
        <begin position="14"/>
        <end position="23"/>
    </location>
</feature>
<evidence type="ECO:0000256" key="2">
    <source>
        <dbReference type="SAM" id="MobiDB-lite"/>
    </source>
</evidence>
<gene>
    <name evidence="4" type="ORF">DJ70_07065</name>
</gene>
<feature type="region of interest" description="Disordered" evidence="2">
    <location>
        <begin position="1"/>
        <end position="40"/>
    </location>
</feature>
<dbReference type="InterPro" id="IPR027417">
    <property type="entry name" value="P-loop_NTPase"/>
</dbReference>
<dbReference type="GO" id="GO:0006302">
    <property type="term" value="P:double-strand break repair"/>
    <property type="evidence" value="ECO:0007669"/>
    <property type="project" value="InterPro"/>
</dbReference>
<dbReference type="PANTHER" id="PTHR43941">
    <property type="entry name" value="STRUCTURAL MAINTENANCE OF CHROMOSOMES PROTEIN 2"/>
    <property type="match status" value="1"/>
</dbReference>
<feature type="coiled-coil region" evidence="1">
    <location>
        <begin position="187"/>
        <end position="307"/>
    </location>
</feature>
<reference evidence="4 5" key="1">
    <citation type="journal article" date="2014" name="Front. Microbiol.">
        <title>Population and genomic analysis of the genus Halorubrum.</title>
        <authorList>
            <person name="Fullmer M.S."/>
            <person name="Soucy S.M."/>
            <person name="Swithers K.S."/>
            <person name="Makkay A.M."/>
            <person name="Wheeler R."/>
            <person name="Ventosa A."/>
            <person name="Gogarten J.P."/>
            <person name="Papke R.T."/>
        </authorList>
    </citation>
    <scope>NUCLEOTIDE SEQUENCE [LARGE SCALE GENOMIC DNA]</scope>
    <source>
        <strain evidence="4 5">Cb34</strain>
    </source>
</reference>
<dbReference type="Pfam" id="PF13476">
    <property type="entry name" value="AAA_23"/>
    <property type="match status" value="1"/>
</dbReference>
<organism evidence="4 5">
    <name type="scientific">Halorubrum halodurans</name>
    <dbReference type="NCBI Taxonomy" id="1383851"/>
    <lineage>
        <taxon>Archaea</taxon>
        <taxon>Methanobacteriati</taxon>
        <taxon>Methanobacteriota</taxon>
        <taxon>Stenosarchaea group</taxon>
        <taxon>Halobacteria</taxon>
        <taxon>Halobacteriales</taxon>
        <taxon>Haloferacaceae</taxon>
        <taxon>Halorubrum</taxon>
    </lineage>
</organism>
<dbReference type="Gene3D" id="1.20.1480.30">
    <property type="entry name" value="Designed four-helix bundle protein"/>
    <property type="match status" value="1"/>
</dbReference>
<name>A0A256ILE4_9EURY</name>
<evidence type="ECO:0000313" key="4">
    <source>
        <dbReference type="EMBL" id="OYR56967.1"/>
    </source>
</evidence>
<sequence length="723" mass="80663">MNSPPVGYGPLDFIPRRPGDKDMPGSPETLPAGTDVSPRLDTTDLDGYEAELTVENIGGIDACTVTFTPGTTILTGENATNRTSLLSALNGALGGTAPVLKSDAETGRVELSLHDTTTDDDDDDAVVSITRTYERSDRGTVTVSGDGYIDDPEIVDTFVTLFEANDARQAVQHGDDIRDVLMRPVDTGEIERELKQKTSERDDLERDLNDLESRIENEAALTERREAIKTELDEVTEEIDELESVVSDHEADMDMAAEAEELVDDLEAKRSEVRDLENEIEVLEAELDALEDEEADLREQAVDLYRTVTDSGDADEIEFNTGDGDANIPWDEVTDENRIRELEDTVTELRGRKNELSATIDELTRIINFNQSTLDDATDLPGITDTDGDVTAELAPDTDREIECWTCGTTVPRNAIQSRTSELESYVDDKQSELDSIETELQDVKNELAGLRDTQQEREELQRELESVQEQQTRVEDSIEKTKTDLETAREELHELQDAVEETEELRESDLLDVYQELNEYEYRRGQLETELDDVTDELAAISDARSEKNALEADLDDIRDDIESLRTRIADLERAAVDSFNDEMETILDRLAYDNIERVWIERKVPDTSSALTTGEFDLHIVRKSEDGAAYEDRVENLSESEREVIGLIVAVAGYIVHGVGDIVPWILLDSVEAIDSNRLVELITHITQHTTFLAVALLPEDAAAFPDEHDRVTADALSTTA</sequence>
<keyword evidence="1" id="KW-0175">Coiled coil</keyword>
<evidence type="ECO:0000259" key="3">
    <source>
        <dbReference type="Pfam" id="PF13476"/>
    </source>
</evidence>
<dbReference type="PANTHER" id="PTHR43941:SF1">
    <property type="entry name" value="STRUCTURAL MAINTENANCE OF CHROMOSOMES PROTEIN 2"/>
    <property type="match status" value="1"/>
</dbReference>
<dbReference type="Proteomes" id="UP000216308">
    <property type="component" value="Unassembled WGS sequence"/>
</dbReference>
<dbReference type="NCBIfam" id="NF045487">
    <property type="entry name" value="ASRP"/>
    <property type="match status" value="1"/>
</dbReference>
<dbReference type="InterPro" id="IPR038729">
    <property type="entry name" value="Rad50/SbcC_AAA"/>
</dbReference>
<dbReference type="SUPFAM" id="SSF52540">
    <property type="entry name" value="P-loop containing nucleoside triphosphate hydrolases"/>
    <property type="match status" value="1"/>
</dbReference>
<dbReference type="EMBL" id="NHPJ01000072">
    <property type="protein sequence ID" value="OYR56967.1"/>
    <property type="molecule type" value="Genomic_DNA"/>
</dbReference>
<comment type="caution">
    <text evidence="4">The sequence shown here is derived from an EMBL/GenBank/DDBJ whole genome shotgun (WGS) entry which is preliminary data.</text>
</comment>